<feature type="transmembrane region" description="Helical" evidence="1">
    <location>
        <begin position="429"/>
        <end position="450"/>
    </location>
</feature>
<comment type="caution">
    <text evidence="2">The sequence shown here is derived from an EMBL/GenBank/DDBJ whole genome shotgun (WGS) entry which is preliminary data.</text>
</comment>
<protein>
    <recommendedName>
        <fullName evidence="6">ABC transporter permease</fullName>
    </recommendedName>
</protein>
<evidence type="ECO:0000313" key="4">
    <source>
        <dbReference type="Proteomes" id="UP001284901"/>
    </source>
</evidence>
<dbReference type="Proteomes" id="UP001284901">
    <property type="component" value="Unassembled WGS sequence"/>
</dbReference>
<evidence type="ECO:0000313" key="3">
    <source>
        <dbReference type="EMBL" id="MDY5146969.1"/>
    </source>
</evidence>
<accession>A0AAW9HPQ5</accession>
<feature type="transmembrane region" description="Helical" evidence="1">
    <location>
        <begin position="218"/>
        <end position="237"/>
    </location>
</feature>
<feature type="transmembrane region" description="Helical" evidence="1">
    <location>
        <begin position="21"/>
        <end position="50"/>
    </location>
</feature>
<keyword evidence="1" id="KW-0472">Membrane</keyword>
<dbReference type="EMBL" id="JAWNFV010000021">
    <property type="protein sequence ID" value="MDY5141361.1"/>
    <property type="molecule type" value="Genomic_DNA"/>
</dbReference>
<feature type="transmembrane region" description="Helical" evidence="1">
    <location>
        <begin position="243"/>
        <end position="276"/>
    </location>
</feature>
<organism evidence="2 5">
    <name type="scientific">Actinotignum timonense</name>
    <dbReference type="NCBI Taxonomy" id="1870995"/>
    <lineage>
        <taxon>Bacteria</taxon>
        <taxon>Bacillati</taxon>
        <taxon>Actinomycetota</taxon>
        <taxon>Actinomycetes</taxon>
        <taxon>Actinomycetales</taxon>
        <taxon>Actinomycetaceae</taxon>
        <taxon>Actinotignum</taxon>
    </lineage>
</organism>
<dbReference type="Proteomes" id="UP001288320">
    <property type="component" value="Unassembled WGS sequence"/>
</dbReference>
<feature type="transmembrane region" description="Helical" evidence="1">
    <location>
        <begin position="171"/>
        <end position="197"/>
    </location>
</feature>
<sequence length="463" mass="49222">MKVLSFAPRLTLARLRARTGNAWLDILAVLSFTLAATMALTIAGGIFMFYNWNFHPSLAMAAHLEALSETMGAGLTEMYLGLALFAGALLVIPISSLASGAARLGTQDRSQRLASLRLVGTTRSQTIAISLCETVVQWLLGTALGTVLYLVTLPGWRALSFLGLPINPAQMLLPVPFIAAVIALLFVVTLVSALGGLMRVSISPLGVARRETPRALRAWRLGVLVVAGIMYVLVANARGGSTPIVQIVMMAGVLLVFLFALSVAASFIIQALAYPLTRSRRASLLMAARRILNDPRAVWRSVSTLALLCFIGGYTSTLPERSGSDSVAIRLVSADIGTGVMVTLGFGFAVVALSSLTNHASLVFESAQQTQSLRFLGFPTAVFTRIRILQTFIPLVVTTALTTALGVGMSLMTNYSWGARLDTAAFTKLGIITVLGLAMCLVSILVVTPLETRVVLARGRAND</sequence>
<feature type="transmembrane region" description="Helical" evidence="1">
    <location>
        <begin position="336"/>
        <end position="356"/>
    </location>
</feature>
<dbReference type="AlphaFoldDB" id="A0AAW9HPQ5"/>
<keyword evidence="4" id="KW-1185">Reference proteome</keyword>
<proteinExistence type="predicted"/>
<name>A0AAW9HPQ5_9ACTO</name>
<evidence type="ECO:0000256" key="1">
    <source>
        <dbReference type="SAM" id="Phobius"/>
    </source>
</evidence>
<dbReference type="RefSeq" id="WP_101595569.1">
    <property type="nucleotide sequence ID" value="NZ_CP136960.1"/>
</dbReference>
<evidence type="ECO:0000313" key="2">
    <source>
        <dbReference type="EMBL" id="MDY5141361.1"/>
    </source>
</evidence>
<evidence type="ECO:0000313" key="5">
    <source>
        <dbReference type="Proteomes" id="UP001288320"/>
    </source>
</evidence>
<feature type="transmembrane region" description="Helical" evidence="1">
    <location>
        <begin position="297"/>
        <end position="316"/>
    </location>
</feature>
<gene>
    <name evidence="2" type="ORF">R6G74_08600</name>
    <name evidence="3" type="ORF">R6P33_08075</name>
</gene>
<evidence type="ECO:0008006" key="6">
    <source>
        <dbReference type="Google" id="ProtNLM"/>
    </source>
</evidence>
<keyword evidence="1" id="KW-1133">Transmembrane helix</keyword>
<feature type="transmembrane region" description="Helical" evidence="1">
    <location>
        <begin position="126"/>
        <end position="151"/>
    </location>
</feature>
<feature type="transmembrane region" description="Helical" evidence="1">
    <location>
        <begin position="392"/>
        <end position="417"/>
    </location>
</feature>
<keyword evidence="1" id="KW-0812">Transmembrane</keyword>
<reference evidence="2 4" key="1">
    <citation type="submission" date="2023-10" db="EMBL/GenBank/DDBJ databases">
        <title>Whole Genome based description of the genera Actinobaculum and Actinotignum reveals a complex phylogenetic relationship within the species included in the genus Actinotignum.</title>
        <authorList>
            <person name="Jensen C.S."/>
            <person name="Dargis R."/>
            <person name="Kemp M."/>
            <person name="Christensen J.J."/>
        </authorList>
    </citation>
    <scope>NUCLEOTIDE SEQUENCE</scope>
    <source>
        <strain evidence="3 4">SLA_B089</strain>
        <strain evidence="2">SLA_B245</strain>
    </source>
</reference>
<dbReference type="GeneID" id="92813183"/>
<feature type="transmembrane region" description="Helical" evidence="1">
    <location>
        <begin position="78"/>
        <end position="105"/>
    </location>
</feature>
<dbReference type="EMBL" id="JAWNFY010000024">
    <property type="protein sequence ID" value="MDY5146969.1"/>
    <property type="molecule type" value="Genomic_DNA"/>
</dbReference>